<evidence type="ECO:0000313" key="1">
    <source>
        <dbReference type="EMBL" id="TQL94777.1"/>
    </source>
</evidence>
<dbReference type="RefSeq" id="WP_141952355.1">
    <property type="nucleotide sequence ID" value="NZ_VFOZ01000001.1"/>
</dbReference>
<gene>
    <name evidence="1" type="ORF">FB559_0259</name>
</gene>
<sequence>MSGRTHAERVEDYRRELRAIPSLTDEQVARYARCFVYLEGLAVSDPEKFDGYMAELTAIEDGTWSSE</sequence>
<name>A0A543CCN5_9ACTN</name>
<dbReference type="AlphaFoldDB" id="A0A543CCN5"/>
<comment type="caution">
    <text evidence="1">The sequence shown here is derived from an EMBL/GenBank/DDBJ whole genome shotgun (WGS) entry which is preliminary data.</text>
</comment>
<reference evidence="1 2" key="1">
    <citation type="submission" date="2019-06" db="EMBL/GenBank/DDBJ databases">
        <title>Sequencing the genomes of 1000 actinobacteria strains.</title>
        <authorList>
            <person name="Klenk H.-P."/>
        </authorList>
    </citation>
    <scope>NUCLEOTIDE SEQUENCE [LARGE SCALE GENOMIC DNA]</scope>
    <source>
        <strain evidence="1 2">DSM 102200</strain>
    </source>
</reference>
<evidence type="ECO:0000313" key="2">
    <source>
        <dbReference type="Proteomes" id="UP000316096"/>
    </source>
</evidence>
<keyword evidence="2" id="KW-1185">Reference proteome</keyword>
<dbReference type="EMBL" id="VFOZ01000001">
    <property type="protein sequence ID" value="TQL94777.1"/>
    <property type="molecule type" value="Genomic_DNA"/>
</dbReference>
<accession>A0A543CCN5</accession>
<organism evidence="1 2">
    <name type="scientific">Actinoallomurus bryophytorum</name>
    <dbReference type="NCBI Taxonomy" id="1490222"/>
    <lineage>
        <taxon>Bacteria</taxon>
        <taxon>Bacillati</taxon>
        <taxon>Actinomycetota</taxon>
        <taxon>Actinomycetes</taxon>
        <taxon>Streptosporangiales</taxon>
        <taxon>Thermomonosporaceae</taxon>
        <taxon>Actinoallomurus</taxon>
    </lineage>
</organism>
<dbReference type="Proteomes" id="UP000316096">
    <property type="component" value="Unassembled WGS sequence"/>
</dbReference>
<protein>
    <submittedName>
        <fullName evidence="1">Uncharacterized protein</fullName>
    </submittedName>
</protein>
<proteinExistence type="predicted"/>